<name>A0A1Y1ZRA5_9FUNG</name>
<feature type="transmembrane region" description="Helical" evidence="6">
    <location>
        <begin position="150"/>
        <end position="173"/>
    </location>
</feature>
<dbReference type="Proteomes" id="UP000193920">
    <property type="component" value="Unassembled WGS sequence"/>
</dbReference>
<feature type="transmembrane region" description="Helical" evidence="6">
    <location>
        <begin position="219"/>
        <end position="238"/>
    </location>
</feature>
<keyword evidence="3 6" id="KW-1133">Transmembrane helix</keyword>
<evidence type="ECO:0000256" key="2">
    <source>
        <dbReference type="ARBA" id="ARBA00022692"/>
    </source>
</evidence>
<accession>A0A1Y1ZRA5</accession>
<proteinExistence type="predicted"/>
<dbReference type="Pfam" id="PF00003">
    <property type="entry name" value="7tm_3"/>
    <property type="match status" value="1"/>
</dbReference>
<gene>
    <name evidence="8" type="ORF">LY90DRAFT_518279</name>
</gene>
<keyword evidence="9" id="KW-1185">Reference proteome</keyword>
<feature type="domain" description="G-protein coupled receptors family 3 profile" evidence="7">
    <location>
        <begin position="148"/>
        <end position="386"/>
    </location>
</feature>
<dbReference type="InterPro" id="IPR017978">
    <property type="entry name" value="GPCR_3_C"/>
</dbReference>
<feature type="transmembrane region" description="Helical" evidence="6">
    <location>
        <begin position="299"/>
        <end position="324"/>
    </location>
</feature>
<evidence type="ECO:0000256" key="3">
    <source>
        <dbReference type="ARBA" id="ARBA00022989"/>
    </source>
</evidence>
<evidence type="ECO:0000313" key="9">
    <source>
        <dbReference type="Proteomes" id="UP000193920"/>
    </source>
</evidence>
<evidence type="ECO:0000313" key="8">
    <source>
        <dbReference type="EMBL" id="ORY12791.1"/>
    </source>
</evidence>
<dbReference type="SUPFAM" id="SSF53850">
    <property type="entry name" value="Periplasmic binding protein-like II"/>
    <property type="match status" value="1"/>
</dbReference>
<comment type="caution">
    <text evidence="8">The sequence shown here is derived from an EMBL/GenBank/DDBJ whole genome shotgun (WGS) entry which is preliminary data.</text>
</comment>
<evidence type="ECO:0000259" key="7">
    <source>
        <dbReference type="Pfam" id="PF00003"/>
    </source>
</evidence>
<feature type="transmembrane region" description="Helical" evidence="6">
    <location>
        <begin position="336"/>
        <end position="359"/>
    </location>
</feature>
<feature type="transmembrane region" description="Helical" evidence="6">
    <location>
        <begin position="371"/>
        <end position="397"/>
    </location>
</feature>
<evidence type="ECO:0000256" key="5">
    <source>
        <dbReference type="ARBA" id="ARBA00023180"/>
    </source>
</evidence>
<dbReference type="GO" id="GO:0016020">
    <property type="term" value="C:membrane"/>
    <property type="evidence" value="ECO:0007669"/>
    <property type="project" value="UniProtKB-SubCell"/>
</dbReference>
<dbReference type="PANTHER" id="PTHR24060">
    <property type="entry name" value="METABOTROPIC GLUTAMATE RECEPTOR"/>
    <property type="match status" value="1"/>
</dbReference>
<evidence type="ECO:0000256" key="6">
    <source>
        <dbReference type="SAM" id="Phobius"/>
    </source>
</evidence>
<feature type="transmembrane region" description="Helical" evidence="6">
    <location>
        <begin position="258"/>
        <end position="278"/>
    </location>
</feature>
<feature type="transmembrane region" description="Helical" evidence="6">
    <location>
        <begin position="188"/>
        <end position="207"/>
    </location>
</feature>
<dbReference type="InterPro" id="IPR050726">
    <property type="entry name" value="mGluR"/>
</dbReference>
<organism evidence="8 9">
    <name type="scientific">Neocallimastix californiae</name>
    <dbReference type="NCBI Taxonomy" id="1754190"/>
    <lineage>
        <taxon>Eukaryota</taxon>
        <taxon>Fungi</taxon>
        <taxon>Fungi incertae sedis</taxon>
        <taxon>Chytridiomycota</taxon>
        <taxon>Chytridiomycota incertae sedis</taxon>
        <taxon>Neocallimastigomycetes</taxon>
        <taxon>Neocallimastigales</taxon>
        <taxon>Neocallimastigaceae</taxon>
        <taxon>Neocallimastix</taxon>
    </lineage>
</organism>
<dbReference type="AlphaFoldDB" id="A0A1Y1ZRA5"/>
<reference evidence="8 9" key="1">
    <citation type="submission" date="2016-08" db="EMBL/GenBank/DDBJ databases">
        <title>A Parts List for Fungal Cellulosomes Revealed by Comparative Genomics.</title>
        <authorList>
            <consortium name="DOE Joint Genome Institute"/>
            <person name="Haitjema C.H."/>
            <person name="Gilmore S.P."/>
            <person name="Henske J.K."/>
            <person name="Solomon K.V."/>
            <person name="De Groot R."/>
            <person name="Kuo A."/>
            <person name="Mondo S.J."/>
            <person name="Salamov A.A."/>
            <person name="Labutti K."/>
            <person name="Zhao Z."/>
            <person name="Chiniquy J."/>
            <person name="Barry K."/>
            <person name="Brewer H.M."/>
            <person name="Purvine S.O."/>
            <person name="Wright A.T."/>
            <person name="Boxma B."/>
            <person name="Van Alen T."/>
            <person name="Hackstein J.H."/>
            <person name="Baker S.E."/>
            <person name="Grigoriev I.V."/>
            <person name="O'Malley M.A."/>
        </authorList>
    </citation>
    <scope>NUCLEOTIDE SEQUENCE [LARGE SCALE GENOMIC DNA]</scope>
    <source>
        <strain evidence="8 9">G1</strain>
    </source>
</reference>
<keyword evidence="2 6" id="KW-0812">Transmembrane</keyword>
<sequence length="498" mass="57951">MTSNYPAYRLSPLPGRLDGISGGITGGSNICVNKYIDEERKIAASKFIEFIASYEVQKKVLLKTHTYSPRIGLYNDKDVCEEIDCNFFKRIQPVSRPYNKVNDYTNYSTLFRRYAYEFIYGSKTAEEVLSKMNDIDRVYYYTLNTEDSSVGLILFIVHIVIGVIILLSLTFLYINKYKIYFKFFSHDFWYIIIMGIVLQIVTSLLMLGPSNIVKCHLKILTFNLGYSFLLVPTLHKLITNFPEENQKTLWISKHKYIFFSSFIFIDLLLNGLLIITPYNLKTVVDTNRKNFQICKMNSIFGLSMTILMITIKFIYVFAIAFFSFIEWNILETVHDIHFIVVSLYVDGLCAIALIITYYIGNENYMNQSFVYQLIFLTLILSNYIFFYGIKLIIYLLIREDEEINLIQSLIHKFKSTNGNITDNSYNGQCNTTMSEKFHKPNNTNYDNQYSKLIKYHYQTSKSKSFSNYSGRSNLGLSESIIRTEEKGNCRSDNGSIRD</sequence>
<evidence type="ECO:0000256" key="4">
    <source>
        <dbReference type="ARBA" id="ARBA00023136"/>
    </source>
</evidence>
<protein>
    <recommendedName>
        <fullName evidence="7">G-protein coupled receptors family 3 profile domain-containing protein</fullName>
    </recommendedName>
</protein>
<evidence type="ECO:0000256" key="1">
    <source>
        <dbReference type="ARBA" id="ARBA00004141"/>
    </source>
</evidence>
<keyword evidence="4 6" id="KW-0472">Membrane</keyword>
<comment type="subcellular location">
    <subcellularLocation>
        <location evidence="1">Membrane</location>
        <topology evidence="1">Multi-pass membrane protein</topology>
    </subcellularLocation>
</comment>
<dbReference type="Gene3D" id="3.40.190.10">
    <property type="entry name" value="Periplasmic binding protein-like II"/>
    <property type="match status" value="1"/>
</dbReference>
<keyword evidence="5" id="KW-0325">Glycoprotein</keyword>
<dbReference type="EMBL" id="MCOG01000367">
    <property type="protein sequence ID" value="ORY12791.1"/>
    <property type="molecule type" value="Genomic_DNA"/>
</dbReference>
<dbReference type="GO" id="GO:0004930">
    <property type="term" value="F:G protein-coupled receptor activity"/>
    <property type="evidence" value="ECO:0007669"/>
    <property type="project" value="InterPro"/>
</dbReference>